<proteinExistence type="predicted"/>
<feature type="transmembrane region" description="Helical" evidence="1">
    <location>
        <begin position="67"/>
        <end position="84"/>
    </location>
</feature>
<comment type="caution">
    <text evidence="2">The sequence shown here is derived from an EMBL/GenBank/DDBJ whole genome shotgun (WGS) entry which is preliminary data.</text>
</comment>
<gene>
    <name evidence="2" type="ORF">LHJ74_06760</name>
</gene>
<organism evidence="2 3">
    <name type="scientific">Streptomyces gossypii</name>
    <dbReference type="NCBI Taxonomy" id="2883101"/>
    <lineage>
        <taxon>Bacteria</taxon>
        <taxon>Bacillati</taxon>
        <taxon>Actinomycetota</taxon>
        <taxon>Actinomycetes</taxon>
        <taxon>Kitasatosporales</taxon>
        <taxon>Streptomycetaceae</taxon>
        <taxon>Streptomyces</taxon>
    </lineage>
</organism>
<dbReference type="EMBL" id="JAJAGO010000003">
    <property type="protein sequence ID" value="MCT2589627.1"/>
    <property type="molecule type" value="Genomic_DNA"/>
</dbReference>
<protein>
    <recommendedName>
        <fullName evidence="4">Integral membrane protein</fullName>
    </recommendedName>
</protein>
<reference evidence="2 3" key="1">
    <citation type="submission" date="2021-10" db="EMBL/GenBank/DDBJ databases">
        <title>Streptomyces gossypii sp. nov., isolated from soil collected from cotton field.</title>
        <authorList>
            <person name="Ge X."/>
            <person name="Chen X."/>
            <person name="Liu W."/>
        </authorList>
    </citation>
    <scope>NUCLEOTIDE SEQUENCE [LARGE SCALE GENOMIC DNA]</scope>
    <source>
        <strain evidence="2 3">N2-109</strain>
    </source>
</reference>
<evidence type="ECO:0008006" key="4">
    <source>
        <dbReference type="Google" id="ProtNLM"/>
    </source>
</evidence>
<dbReference type="Proteomes" id="UP001156389">
    <property type="component" value="Unassembled WGS sequence"/>
</dbReference>
<keyword evidence="3" id="KW-1185">Reference proteome</keyword>
<evidence type="ECO:0000313" key="2">
    <source>
        <dbReference type="EMBL" id="MCT2589627.1"/>
    </source>
</evidence>
<sequence length="120" mass="12519">MDTVTSRGTGSRLGFGVALAAAALVTAGWGLVGLGTENFGSDCLYHFGETGPRAQHCHEVNDRAETWFPRLVSLAWICSVLSVFRSRRLPAGQHVAAGIAVACLAVAVVLGVHAMTVTTP</sequence>
<evidence type="ECO:0000256" key="1">
    <source>
        <dbReference type="SAM" id="Phobius"/>
    </source>
</evidence>
<dbReference type="RefSeq" id="WP_260216634.1">
    <property type="nucleotide sequence ID" value="NZ_JAJAGO010000003.1"/>
</dbReference>
<evidence type="ECO:0000313" key="3">
    <source>
        <dbReference type="Proteomes" id="UP001156389"/>
    </source>
</evidence>
<feature type="transmembrane region" description="Helical" evidence="1">
    <location>
        <begin position="96"/>
        <end position="115"/>
    </location>
</feature>
<accession>A0ABT2JP17</accession>
<keyword evidence="1" id="KW-1133">Transmembrane helix</keyword>
<name>A0ABT2JP17_9ACTN</name>
<keyword evidence="1" id="KW-0812">Transmembrane</keyword>
<feature type="transmembrane region" description="Helical" evidence="1">
    <location>
        <begin position="12"/>
        <end position="32"/>
    </location>
</feature>
<keyword evidence="1" id="KW-0472">Membrane</keyword>